<dbReference type="InterPro" id="IPR014710">
    <property type="entry name" value="RmlC-like_jellyroll"/>
</dbReference>
<protein>
    <submittedName>
        <fullName evidence="2">cAMP-binding proteins - catabolite gene activator and regulatory subunit of cAMP-dependent protein kinases</fullName>
    </submittedName>
</protein>
<dbReference type="EMBL" id="UOFG01000135">
    <property type="protein sequence ID" value="VAW60975.1"/>
    <property type="molecule type" value="Genomic_DNA"/>
</dbReference>
<reference evidence="2" key="1">
    <citation type="submission" date="2018-06" db="EMBL/GenBank/DDBJ databases">
        <authorList>
            <person name="Zhirakovskaya E."/>
        </authorList>
    </citation>
    <scope>NUCLEOTIDE SEQUENCE</scope>
</reference>
<dbReference type="InterPro" id="IPR000595">
    <property type="entry name" value="cNMP-bd_dom"/>
</dbReference>
<accession>A0A3B0WY80</accession>
<dbReference type="InterPro" id="IPR018490">
    <property type="entry name" value="cNMP-bd_dom_sf"/>
</dbReference>
<dbReference type="AlphaFoldDB" id="A0A3B0WY80"/>
<organism evidence="2">
    <name type="scientific">hydrothermal vent metagenome</name>
    <dbReference type="NCBI Taxonomy" id="652676"/>
    <lineage>
        <taxon>unclassified sequences</taxon>
        <taxon>metagenomes</taxon>
        <taxon>ecological metagenomes</taxon>
    </lineage>
</organism>
<dbReference type="SUPFAM" id="SSF51206">
    <property type="entry name" value="cAMP-binding domain-like"/>
    <property type="match status" value="1"/>
</dbReference>
<dbReference type="Gene3D" id="2.60.120.10">
    <property type="entry name" value="Jelly Rolls"/>
    <property type="match status" value="1"/>
</dbReference>
<feature type="domain" description="Cyclic nucleotide-binding" evidence="1">
    <location>
        <begin position="34"/>
        <end position="121"/>
    </location>
</feature>
<dbReference type="Pfam" id="PF00027">
    <property type="entry name" value="cNMP_binding"/>
    <property type="match status" value="1"/>
</dbReference>
<gene>
    <name evidence="2" type="ORF">MNBD_GAMMA11-995</name>
</gene>
<evidence type="ECO:0000313" key="2">
    <source>
        <dbReference type="EMBL" id="VAW60975.1"/>
    </source>
</evidence>
<dbReference type="CDD" id="cd00038">
    <property type="entry name" value="CAP_ED"/>
    <property type="match status" value="1"/>
</dbReference>
<name>A0A3B0WY80_9ZZZZ</name>
<proteinExistence type="predicted"/>
<evidence type="ECO:0000259" key="1">
    <source>
        <dbReference type="Pfam" id="PF00027"/>
    </source>
</evidence>
<sequence length="193" mass="22721">MNNSHIKNFQTFIEQHVSLKPKDFNIILNIFRLKKYKNNTHIIEPVEENNSIFFIISGLVRYYYLTEDGKEWNRAFLSEKMMSTSFSKGAGWIDPYGIQAIEDTSVLIAEFSDFQGLFEDNPMIERLQHKLTESILVKKMNRERSFLQSSAKNRYSDFIKQYPEVFHRITKYHLASYLGITEASLSRLRSNSI</sequence>